<comment type="function">
    <text evidence="5">This enzyme is involved in nucleotide metabolism: it produces dUMP, the immediate precursor of thymidine nucleotides and it decreases the intracellular concentration of dUTP so that uracil cannot be incorporated into DNA.</text>
</comment>
<feature type="binding site" evidence="5">
    <location>
        <begin position="66"/>
        <end position="68"/>
    </location>
    <ligand>
        <name>substrate</name>
    </ligand>
</feature>
<dbReference type="AlphaFoldDB" id="A0A9D2S1J1"/>
<dbReference type="GO" id="GO:0046081">
    <property type="term" value="P:dUTP catabolic process"/>
    <property type="evidence" value="ECO:0007669"/>
    <property type="project" value="InterPro"/>
</dbReference>
<comment type="similarity">
    <text evidence="1 5">Belongs to the dUTPase family.</text>
</comment>
<gene>
    <name evidence="5 8" type="primary">dut</name>
    <name evidence="8" type="ORF">H9943_06075</name>
</gene>
<dbReference type="SUPFAM" id="SSF51283">
    <property type="entry name" value="dUTPase-like"/>
    <property type="match status" value="1"/>
</dbReference>
<dbReference type="EMBL" id="DWYA01000054">
    <property type="protein sequence ID" value="HJB39949.1"/>
    <property type="molecule type" value="Genomic_DNA"/>
</dbReference>
<dbReference type="Pfam" id="PF00692">
    <property type="entry name" value="dUTPase"/>
    <property type="match status" value="1"/>
</dbReference>
<evidence type="ECO:0000256" key="5">
    <source>
        <dbReference type="HAMAP-Rule" id="MF_00116"/>
    </source>
</evidence>
<dbReference type="InterPro" id="IPR029054">
    <property type="entry name" value="dUTPase-like"/>
</dbReference>
<dbReference type="InterPro" id="IPR008181">
    <property type="entry name" value="dUTPase"/>
</dbReference>
<sequence length="156" mass="16137">MNLKIKRLREEAVMPFYATPGAAAMDLSAVCPGGSITLAPMERALIPTGIAIELPDADHVALLFARSSLGMKRGLSLPNGVGVIDSDYRGEIYVALVNLSGEAVEICTGERIAQLAVMPIARVTPVEVETLGETARGEGGFGSTGGIANAPDGEKA</sequence>
<evidence type="ECO:0000256" key="2">
    <source>
        <dbReference type="ARBA" id="ARBA00022801"/>
    </source>
</evidence>
<dbReference type="GO" id="GO:0006226">
    <property type="term" value="P:dUMP biosynthetic process"/>
    <property type="evidence" value="ECO:0007669"/>
    <property type="project" value="UniProtKB-UniRule"/>
</dbReference>
<dbReference type="NCBIfam" id="TIGR00576">
    <property type="entry name" value="dut"/>
    <property type="match status" value="1"/>
</dbReference>
<dbReference type="PANTHER" id="PTHR11241">
    <property type="entry name" value="DEOXYURIDINE 5'-TRIPHOSPHATE NUCLEOTIDOHYDROLASE"/>
    <property type="match status" value="1"/>
</dbReference>
<comment type="pathway">
    <text evidence="5">Pyrimidine metabolism; dUMP biosynthesis; dUMP from dCTP (dUTP route): step 2/2.</text>
</comment>
<dbReference type="Proteomes" id="UP000824209">
    <property type="component" value="Unassembled WGS sequence"/>
</dbReference>
<keyword evidence="5" id="KW-0460">Magnesium</keyword>
<comment type="caution">
    <text evidence="5">Lacks conserved residue(s) required for the propagation of feature annotation.</text>
</comment>
<evidence type="ECO:0000256" key="3">
    <source>
        <dbReference type="ARBA" id="ARBA00023080"/>
    </source>
</evidence>
<keyword evidence="2 5" id="KW-0378">Hydrolase</keyword>
<dbReference type="CDD" id="cd07557">
    <property type="entry name" value="trimeric_dUTPase"/>
    <property type="match status" value="1"/>
</dbReference>
<comment type="catalytic activity">
    <reaction evidence="4 5">
        <text>dUTP + H2O = dUMP + diphosphate + H(+)</text>
        <dbReference type="Rhea" id="RHEA:10248"/>
        <dbReference type="ChEBI" id="CHEBI:15377"/>
        <dbReference type="ChEBI" id="CHEBI:15378"/>
        <dbReference type="ChEBI" id="CHEBI:33019"/>
        <dbReference type="ChEBI" id="CHEBI:61555"/>
        <dbReference type="ChEBI" id="CHEBI:246422"/>
        <dbReference type="EC" id="3.6.1.23"/>
    </reaction>
</comment>
<feature type="binding site" evidence="5">
    <location>
        <begin position="83"/>
        <end position="85"/>
    </location>
    <ligand>
        <name>substrate</name>
    </ligand>
</feature>
<dbReference type="GO" id="GO:0004170">
    <property type="term" value="F:dUTP diphosphatase activity"/>
    <property type="evidence" value="ECO:0007669"/>
    <property type="project" value="UniProtKB-UniRule"/>
</dbReference>
<feature type="domain" description="dUTPase-like" evidence="7">
    <location>
        <begin position="11"/>
        <end position="145"/>
    </location>
</feature>
<name>A0A9D2S1J1_9FIRM</name>
<accession>A0A9D2S1J1</accession>
<comment type="cofactor">
    <cofactor evidence="5">
        <name>Mg(2+)</name>
        <dbReference type="ChEBI" id="CHEBI:18420"/>
    </cofactor>
</comment>
<evidence type="ECO:0000256" key="6">
    <source>
        <dbReference type="SAM" id="MobiDB-lite"/>
    </source>
</evidence>
<reference evidence="8" key="2">
    <citation type="submission" date="2021-04" db="EMBL/GenBank/DDBJ databases">
        <authorList>
            <person name="Gilroy R."/>
        </authorList>
    </citation>
    <scope>NUCLEOTIDE SEQUENCE</scope>
    <source>
        <strain evidence="8">ChiBcec8-14828</strain>
    </source>
</reference>
<evidence type="ECO:0000256" key="1">
    <source>
        <dbReference type="ARBA" id="ARBA00006581"/>
    </source>
</evidence>
<dbReference type="PANTHER" id="PTHR11241:SF0">
    <property type="entry name" value="DEOXYURIDINE 5'-TRIPHOSPHATE NUCLEOTIDOHYDROLASE"/>
    <property type="match status" value="1"/>
</dbReference>
<organism evidence="8 9">
    <name type="scientific">Candidatus Ruthenibacterium avium</name>
    <dbReference type="NCBI Taxonomy" id="2838751"/>
    <lineage>
        <taxon>Bacteria</taxon>
        <taxon>Bacillati</taxon>
        <taxon>Bacillota</taxon>
        <taxon>Clostridia</taxon>
        <taxon>Eubacteriales</taxon>
        <taxon>Oscillospiraceae</taxon>
        <taxon>Ruthenibacterium</taxon>
    </lineage>
</organism>
<proteinExistence type="inferred from homology"/>
<dbReference type="InterPro" id="IPR036157">
    <property type="entry name" value="dUTPase-like_sf"/>
</dbReference>
<feature type="region of interest" description="Disordered" evidence="6">
    <location>
        <begin position="134"/>
        <end position="156"/>
    </location>
</feature>
<evidence type="ECO:0000256" key="4">
    <source>
        <dbReference type="ARBA" id="ARBA00047686"/>
    </source>
</evidence>
<protein>
    <recommendedName>
        <fullName evidence="5">Deoxyuridine 5'-triphosphate nucleotidohydrolase</fullName>
        <shortName evidence="5">dUTPase</shortName>
        <ecNumber evidence="5">3.6.1.23</ecNumber>
    </recommendedName>
    <alternativeName>
        <fullName evidence="5">dUTP pyrophosphatase</fullName>
    </alternativeName>
</protein>
<feature type="binding site" evidence="5">
    <location>
        <position position="79"/>
    </location>
    <ligand>
        <name>substrate</name>
    </ligand>
</feature>
<dbReference type="NCBIfam" id="NF001862">
    <property type="entry name" value="PRK00601.1"/>
    <property type="match status" value="1"/>
</dbReference>
<evidence type="ECO:0000259" key="7">
    <source>
        <dbReference type="Pfam" id="PF00692"/>
    </source>
</evidence>
<dbReference type="HAMAP" id="MF_00116">
    <property type="entry name" value="dUTPase_bact"/>
    <property type="match status" value="1"/>
</dbReference>
<keyword evidence="3 5" id="KW-0546">Nucleotide metabolism</keyword>
<evidence type="ECO:0000313" key="8">
    <source>
        <dbReference type="EMBL" id="HJB39949.1"/>
    </source>
</evidence>
<dbReference type="Gene3D" id="2.70.40.10">
    <property type="match status" value="1"/>
</dbReference>
<dbReference type="EC" id="3.6.1.23" evidence="5"/>
<comment type="caution">
    <text evidence="8">The sequence shown here is derived from an EMBL/GenBank/DDBJ whole genome shotgun (WGS) entry which is preliminary data.</text>
</comment>
<dbReference type="InterPro" id="IPR033704">
    <property type="entry name" value="dUTPase_trimeric"/>
</dbReference>
<evidence type="ECO:0000313" key="9">
    <source>
        <dbReference type="Proteomes" id="UP000824209"/>
    </source>
</evidence>
<reference evidence="8" key="1">
    <citation type="journal article" date="2021" name="PeerJ">
        <title>Extensive microbial diversity within the chicken gut microbiome revealed by metagenomics and culture.</title>
        <authorList>
            <person name="Gilroy R."/>
            <person name="Ravi A."/>
            <person name="Getino M."/>
            <person name="Pursley I."/>
            <person name="Horton D.L."/>
            <person name="Alikhan N.F."/>
            <person name="Baker D."/>
            <person name="Gharbi K."/>
            <person name="Hall N."/>
            <person name="Watson M."/>
            <person name="Adriaenssens E.M."/>
            <person name="Foster-Nyarko E."/>
            <person name="Jarju S."/>
            <person name="Secka A."/>
            <person name="Antonio M."/>
            <person name="Oren A."/>
            <person name="Chaudhuri R.R."/>
            <person name="La Ragione R."/>
            <person name="Hildebrand F."/>
            <person name="Pallen M.J."/>
        </authorList>
    </citation>
    <scope>NUCLEOTIDE SEQUENCE</scope>
    <source>
        <strain evidence="8">ChiBcec8-14828</strain>
    </source>
</reference>
<keyword evidence="5" id="KW-0479">Metal-binding</keyword>
<dbReference type="GO" id="GO:0000287">
    <property type="term" value="F:magnesium ion binding"/>
    <property type="evidence" value="ECO:0007669"/>
    <property type="project" value="UniProtKB-UniRule"/>
</dbReference>